<dbReference type="AlphaFoldDB" id="A0A972GQQ4"/>
<keyword evidence="1" id="KW-0472">Membrane</keyword>
<protein>
    <submittedName>
        <fullName evidence="3">DUF1648 domain-containing protein</fullName>
    </submittedName>
</protein>
<feature type="domain" description="DUF1648" evidence="2">
    <location>
        <begin position="24"/>
        <end position="69"/>
    </location>
</feature>
<accession>A0A972GQQ4</accession>
<evidence type="ECO:0000313" key="3">
    <source>
        <dbReference type="EMBL" id="NOU92669.1"/>
    </source>
</evidence>
<keyword evidence="1" id="KW-0812">Transmembrane</keyword>
<keyword evidence="1" id="KW-1133">Transmembrane helix</keyword>
<feature type="transmembrane region" description="Helical" evidence="1">
    <location>
        <begin position="12"/>
        <end position="32"/>
    </location>
</feature>
<keyword evidence="4" id="KW-1185">Reference proteome</keyword>
<feature type="transmembrane region" description="Helical" evidence="1">
    <location>
        <begin position="103"/>
        <end position="124"/>
    </location>
</feature>
<dbReference type="EMBL" id="WHOD01000020">
    <property type="protein sequence ID" value="NOU92669.1"/>
    <property type="molecule type" value="Genomic_DNA"/>
</dbReference>
<dbReference type="Proteomes" id="UP000641588">
    <property type="component" value="Unassembled WGS sequence"/>
</dbReference>
<sequence>MSRPILSIPKTNIEVLHEVISIAVILTSIIYLCLEWSKLPAQVPIHFNVSGEVNGWGGKGTLFLLPILSIVVYIGLTILSRYPHSFNYLSEITEENAQRQYTNARLLVSWLKVEIISLFGFLSWKLTDIAEKKVNDAGIFLYVLLGIIVFTTIFYIYRTIKLK</sequence>
<feature type="transmembrane region" description="Helical" evidence="1">
    <location>
        <begin position="62"/>
        <end position="82"/>
    </location>
</feature>
<dbReference type="Pfam" id="PF07853">
    <property type="entry name" value="DUF1648"/>
    <property type="match status" value="1"/>
</dbReference>
<name>A0A972GQQ4_9BACL</name>
<organism evidence="3 4">
    <name type="scientific">Paenibacillus foliorum</name>
    <dbReference type="NCBI Taxonomy" id="2654974"/>
    <lineage>
        <taxon>Bacteria</taxon>
        <taxon>Bacillati</taxon>
        <taxon>Bacillota</taxon>
        <taxon>Bacilli</taxon>
        <taxon>Bacillales</taxon>
        <taxon>Paenibacillaceae</taxon>
        <taxon>Paenibacillus</taxon>
    </lineage>
</organism>
<evidence type="ECO:0000313" key="4">
    <source>
        <dbReference type="Proteomes" id="UP000641588"/>
    </source>
</evidence>
<gene>
    <name evidence="3" type="ORF">GC093_05425</name>
</gene>
<feature type="transmembrane region" description="Helical" evidence="1">
    <location>
        <begin position="139"/>
        <end position="157"/>
    </location>
</feature>
<dbReference type="InterPro" id="IPR012867">
    <property type="entry name" value="DUF1648"/>
</dbReference>
<evidence type="ECO:0000259" key="2">
    <source>
        <dbReference type="Pfam" id="PF07853"/>
    </source>
</evidence>
<comment type="caution">
    <text evidence="3">The sequence shown here is derived from an EMBL/GenBank/DDBJ whole genome shotgun (WGS) entry which is preliminary data.</text>
</comment>
<dbReference type="RefSeq" id="WP_171650872.1">
    <property type="nucleotide sequence ID" value="NZ_WHOD01000020.1"/>
</dbReference>
<reference evidence="3" key="1">
    <citation type="submission" date="2019-10" db="EMBL/GenBank/DDBJ databases">
        <title>Description of Paenibacillus glebae sp. nov.</title>
        <authorList>
            <person name="Carlier A."/>
            <person name="Qi S."/>
        </authorList>
    </citation>
    <scope>NUCLEOTIDE SEQUENCE</scope>
    <source>
        <strain evidence="3">LMG 31456</strain>
    </source>
</reference>
<proteinExistence type="predicted"/>
<evidence type="ECO:0000256" key="1">
    <source>
        <dbReference type="SAM" id="Phobius"/>
    </source>
</evidence>